<evidence type="ECO:0000256" key="1">
    <source>
        <dbReference type="SAM" id="SignalP"/>
    </source>
</evidence>
<feature type="chain" id="PRO_5039151290" evidence="1">
    <location>
        <begin position="24"/>
        <end position="261"/>
    </location>
</feature>
<dbReference type="AlphaFoldDB" id="A0A5N5W7U2"/>
<dbReference type="OrthoDB" id="3620552at2"/>
<name>A0A5N5W7U2_STRMB</name>
<accession>A0A5N5W7U2</accession>
<proteinExistence type="predicted"/>
<gene>
    <name evidence="2" type="ORF">FRZ00_16545</name>
</gene>
<dbReference type="EMBL" id="VOKX01000032">
    <property type="protein sequence ID" value="KAB7843584.1"/>
    <property type="molecule type" value="Genomic_DNA"/>
</dbReference>
<feature type="signal peptide" evidence="1">
    <location>
        <begin position="1"/>
        <end position="23"/>
    </location>
</feature>
<keyword evidence="3" id="KW-1185">Reference proteome</keyword>
<dbReference type="InterPro" id="IPR026467">
    <property type="entry name" value="Ser/Gly_Cys_C_dom"/>
</dbReference>
<dbReference type="NCBIfam" id="TIGR04222">
    <property type="entry name" value="near_uncomplex"/>
    <property type="match status" value="1"/>
</dbReference>
<sequence>MWVVLLIVTCVVAVAACARLCHAAMAAAGPAPGPAVAGFDTLTLYETAFLNGGPDRVTDLTLVAMARQRRLLLAHTGWATVVDPVGRDEVERSVISAMGPEGQSPVPRIRAAHGTADAVRALADRLTAAGLAVPARVRQEVTGAVRQVRAACVLSLLTGVATLLTLPDGAAFGRTAGWLAVPLALTAGCLAIARYEVNPDTLWASTAGRALLDRAPVVRPADGTGQDDVGLLTSLAVHGRRALRDPELRAALAETLAAHRY</sequence>
<dbReference type="RefSeq" id="WP_152264000.1">
    <property type="nucleotide sequence ID" value="NZ_VOKX01000032.1"/>
</dbReference>
<comment type="caution">
    <text evidence="2">The sequence shown here is derived from an EMBL/GenBank/DDBJ whole genome shotgun (WGS) entry which is preliminary data.</text>
</comment>
<organism evidence="2 3">
    <name type="scientific">Streptomyces mobaraensis</name>
    <name type="common">Streptoverticillium mobaraense</name>
    <dbReference type="NCBI Taxonomy" id="35621"/>
    <lineage>
        <taxon>Bacteria</taxon>
        <taxon>Bacillati</taxon>
        <taxon>Actinomycetota</taxon>
        <taxon>Actinomycetes</taxon>
        <taxon>Kitasatosporales</taxon>
        <taxon>Streptomycetaceae</taxon>
        <taxon>Streptomyces</taxon>
    </lineage>
</organism>
<keyword evidence="1" id="KW-0732">Signal</keyword>
<evidence type="ECO:0000313" key="2">
    <source>
        <dbReference type="EMBL" id="KAB7843584.1"/>
    </source>
</evidence>
<reference evidence="2 3" key="1">
    <citation type="journal article" date="2019" name="Microb. Cell Fact.">
        <title>Exploring novel herbicidin analogues by transcriptional regulator overexpression and MS/MS molecular networking.</title>
        <authorList>
            <person name="Shi Y."/>
            <person name="Gu R."/>
            <person name="Li Y."/>
            <person name="Wang X."/>
            <person name="Ren W."/>
            <person name="Li X."/>
            <person name="Wang L."/>
            <person name="Xie Y."/>
            <person name="Hong B."/>
        </authorList>
    </citation>
    <scope>NUCLEOTIDE SEQUENCE [LARGE SCALE GENOMIC DNA]</scope>
    <source>
        <strain evidence="2 3">US-43</strain>
    </source>
</reference>
<protein>
    <submittedName>
        <fullName evidence="2">TIGR04222 domain-containing membrane protein</fullName>
    </submittedName>
</protein>
<dbReference type="Proteomes" id="UP000327000">
    <property type="component" value="Unassembled WGS sequence"/>
</dbReference>
<evidence type="ECO:0000313" key="3">
    <source>
        <dbReference type="Proteomes" id="UP000327000"/>
    </source>
</evidence>